<proteinExistence type="predicted"/>
<dbReference type="Proteomes" id="UP000219338">
    <property type="component" value="Unassembled WGS sequence"/>
</dbReference>
<feature type="compositionally biased region" description="Basic and acidic residues" evidence="1">
    <location>
        <begin position="540"/>
        <end position="553"/>
    </location>
</feature>
<protein>
    <submittedName>
        <fullName evidence="2">Uncharacterized protein</fullName>
    </submittedName>
</protein>
<name>A0A284S2R7_ARMOS</name>
<dbReference type="AlphaFoldDB" id="A0A284S2R7"/>
<feature type="region of interest" description="Disordered" evidence="1">
    <location>
        <begin position="118"/>
        <end position="146"/>
    </location>
</feature>
<feature type="region of interest" description="Disordered" evidence="1">
    <location>
        <begin position="396"/>
        <end position="593"/>
    </location>
</feature>
<organism evidence="2 3">
    <name type="scientific">Armillaria ostoyae</name>
    <name type="common">Armillaria root rot fungus</name>
    <dbReference type="NCBI Taxonomy" id="47428"/>
    <lineage>
        <taxon>Eukaryota</taxon>
        <taxon>Fungi</taxon>
        <taxon>Dikarya</taxon>
        <taxon>Basidiomycota</taxon>
        <taxon>Agaricomycotina</taxon>
        <taxon>Agaricomycetes</taxon>
        <taxon>Agaricomycetidae</taxon>
        <taxon>Agaricales</taxon>
        <taxon>Marasmiineae</taxon>
        <taxon>Physalacriaceae</taxon>
        <taxon>Armillaria</taxon>
    </lineage>
</organism>
<dbReference type="OrthoDB" id="3056184at2759"/>
<feature type="compositionally biased region" description="Basic and acidic residues" evidence="1">
    <location>
        <begin position="494"/>
        <end position="503"/>
    </location>
</feature>
<accession>A0A284S2R7</accession>
<evidence type="ECO:0000313" key="3">
    <source>
        <dbReference type="Proteomes" id="UP000219338"/>
    </source>
</evidence>
<reference evidence="3" key="1">
    <citation type="journal article" date="2017" name="Nat. Ecol. Evol.">
        <title>Genome expansion and lineage-specific genetic innovations in the forest pathogenic fungi Armillaria.</title>
        <authorList>
            <person name="Sipos G."/>
            <person name="Prasanna A.N."/>
            <person name="Walter M.C."/>
            <person name="O'Connor E."/>
            <person name="Balint B."/>
            <person name="Krizsan K."/>
            <person name="Kiss B."/>
            <person name="Hess J."/>
            <person name="Varga T."/>
            <person name="Slot J."/>
            <person name="Riley R."/>
            <person name="Boka B."/>
            <person name="Rigling D."/>
            <person name="Barry K."/>
            <person name="Lee J."/>
            <person name="Mihaltcheva S."/>
            <person name="LaButti K."/>
            <person name="Lipzen A."/>
            <person name="Waldron R."/>
            <person name="Moloney N.M."/>
            <person name="Sperisen C."/>
            <person name="Kredics L."/>
            <person name="Vagvoelgyi C."/>
            <person name="Patrignani A."/>
            <person name="Fitzpatrick D."/>
            <person name="Nagy I."/>
            <person name="Doyle S."/>
            <person name="Anderson J.B."/>
            <person name="Grigoriev I.V."/>
            <person name="Gueldener U."/>
            <person name="Muensterkoetter M."/>
            <person name="Nagy L.G."/>
        </authorList>
    </citation>
    <scope>NUCLEOTIDE SEQUENCE [LARGE SCALE GENOMIC DNA]</scope>
    <source>
        <strain evidence="3">C18/9</strain>
    </source>
</reference>
<feature type="compositionally biased region" description="Basic residues" evidence="1">
    <location>
        <begin position="519"/>
        <end position="530"/>
    </location>
</feature>
<feature type="compositionally biased region" description="Basic and acidic residues" evidence="1">
    <location>
        <begin position="579"/>
        <end position="593"/>
    </location>
</feature>
<sequence>MPYDISASDPWADDDWTYNPAQRIKASRRWAAVGITDAQLTLIHRLLPDYERRIEELKKKSQSVRNDVLHKWRKTATEALLKHVLFDDLVRDSTLSAEEQVKKYHDIASRIIKKFQNHKNQKVDKKEPSTATITQGDDVDVDIDDDRKDDTLGSADQRGSYKLLFQLLKFSGTISGQKLFEDENKDKVAVRSQELHDAGEIKGANPGGADRKALKELWLELSEDERNDYDRKALDAKQDVFAHRKELPALIYSLLKEIELFLGPAAFLLVYTFRNELDGVESGCINVSNDKLQTIGSILNPDFVNQLRTWADIHMPLQANDGAMPCPDLPYSEISKNVNQYFDTERWPSLPTLSCPPTEMSDVETILMATYLKNNSCEGTPNPFYFRPSTACSPTIPNPSLLNDGENPELPNLPNLDNDDQADSIPELQRAAIPETDDGDDDPAPLNDGDKLEATKPPNPDDDNEADITSTQGDIIQNDNEDKPMDLANPEDESAPRSNKDETLGDAPCSEDESEQSKPQKRMTKTRRPKDKPTAATISKELEVRRGARDHKASTRIASANKIGPSPVKPTSSKKRARNLNDETEQPKGKKAR</sequence>
<dbReference type="EMBL" id="FUEG01000028">
    <property type="protein sequence ID" value="SJL15311.1"/>
    <property type="molecule type" value="Genomic_DNA"/>
</dbReference>
<evidence type="ECO:0000313" key="2">
    <source>
        <dbReference type="EMBL" id="SJL15311.1"/>
    </source>
</evidence>
<feature type="compositionally biased region" description="Low complexity" evidence="1">
    <location>
        <begin position="401"/>
        <end position="416"/>
    </location>
</feature>
<evidence type="ECO:0000256" key="1">
    <source>
        <dbReference type="SAM" id="MobiDB-lite"/>
    </source>
</evidence>
<keyword evidence="3" id="KW-1185">Reference proteome</keyword>
<feature type="compositionally biased region" description="Polar residues" evidence="1">
    <location>
        <begin position="467"/>
        <end position="478"/>
    </location>
</feature>
<gene>
    <name evidence="2" type="ORF">ARMOST_18804</name>
</gene>